<evidence type="ECO:0000313" key="12">
    <source>
        <dbReference type="Proteomes" id="UP000295238"/>
    </source>
</evidence>
<evidence type="ECO:0000256" key="9">
    <source>
        <dbReference type="SAM" id="SignalP"/>
    </source>
</evidence>
<keyword evidence="4 7" id="KW-0133">Cell shape</keyword>
<evidence type="ECO:0000256" key="3">
    <source>
        <dbReference type="ARBA" id="ARBA00022679"/>
    </source>
</evidence>
<dbReference type="InterPro" id="IPR050979">
    <property type="entry name" value="LD-transpeptidase"/>
</dbReference>
<accession>A0A4V6PLZ5</accession>
<dbReference type="RefSeq" id="WP_133314348.1">
    <property type="nucleotide sequence ID" value="NZ_SMTL01000001.1"/>
</dbReference>
<organism evidence="11 12">
    <name type="scientific">Rhizobium deserti</name>
    <dbReference type="NCBI Taxonomy" id="2547961"/>
    <lineage>
        <taxon>Bacteria</taxon>
        <taxon>Pseudomonadati</taxon>
        <taxon>Pseudomonadota</taxon>
        <taxon>Alphaproteobacteria</taxon>
        <taxon>Hyphomicrobiales</taxon>
        <taxon>Rhizobiaceae</taxon>
        <taxon>Rhizobium/Agrobacterium group</taxon>
        <taxon>Rhizobium</taxon>
    </lineage>
</organism>
<dbReference type="PROSITE" id="PS52029">
    <property type="entry name" value="LD_TPASE"/>
    <property type="match status" value="1"/>
</dbReference>
<dbReference type="PANTHER" id="PTHR30582">
    <property type="entry name" value="L,D-TRANSPEPTIDASE"/>
    <property type="match status" value="1"/>
</dbReference>
<feature type="domain" description="L,D-TPase catalytic" evidence="10">
    <location>
        <begin position="347"/>
        <end position="480"/>
    </location>
</feature>
<name>A0A4V6PLZ5_9HYPH</name>
<keyword evidence="5 7" id="KW-0573">Peptidoglycan synthesis</keyword>
<feature type="active site" description="Proton donor/acceptor" evidence="7">
    <location>
        <position position="440"/>
    </location>
</feature>
<evidence type="ECO:0000256" key="2">
    <source>
        <dbReference type="ARBA" id="ARBA00005992"/>
    </source>
</evidence>
<protein>
    <submittedName>
        <fullName evidence="11">L,D-transpeptidase</fullName>
    </submittedName>
</protein>
<feature type="chain" id="PRO_5020556539" evidence="9">
    <location>
        <begin position="26"/>
        <end position="481"/>
    </location>
</feature>
<dbReference type="OrthoDB" id="9787225at2"/>
<proteinExistence type="inferred from homology"/>
<evidence type="ECO:0000256" key="7">
    <source>
        <dbReference type="PROSITE-ProRule" id="PRU01373"/>
    </source>
</evidence>
<dbReference type="GO" id="GO:0071555">
    <property type="term" value="P:cell wall organization"/>
    <property type="evidence" value="ECO:0007669"/>
    <property type="project" value="UniProtKB-UniRule"/>
</dbReference>
<reference evidence="11 12" key="1">
    <citation type="submission" date="2019-03" db="EMBL/GenBank/DDBJ databases">
        <title>Rhizobium sp. nov., an bacterium isolated from biocrust in Mu Us Desert.</title>
        <authorList>
            <person name="Lixiong L."/>
        </authorList>
    </citation>
    <scope>NUCLEOTIDE SEQUENCE [LARGE SCALE GENOMIC DNA]</scope>
    <source>
        <strain evidence="11 12">SPY-1</strain>
    </source>
</reference>
<dbReference type="Pfam" id="PF03734">
    <property type="entry name" value="YkuD"/>
    <property type="match status" value="1"/>
</dbReference>
<sequence>MKRLFLASISLLVLTAAQGAPPAEAQTRYYQSQANVVLVAPDGAILDYTPDQGDVIISRDGMGRRVYLDRRGNIVATEVRQETSRRARSEEYPPAPRGYRNSGGSAGYEPGYGNSLDGGFDEDGSEEAAGGYRDYRQYRPGEPGAVTGGIPGEGSVSRLPLDDQALPGVDAGYPQEASIEPDQAPVQDLQPQKPIITVTKKPQAEIAALQVFLDREGISPGVIDGHLGDNVNKAIAAWQEMTGETLDPNNSEDIMQRLTYSGGLPIVDYTISAADAAGPYVASIPEDYAHKAQLPAMSYTTVTEKLAEQFHMDEGYLKALNPNADFSIPGTTIKVINPGQPKVGQVTRIVADKYKKQVFAYGADGRLVSAYPATIGSSDTPSPSGNHTVDRIALDPGYTYNPKINFTQGNNTQILQIPPGPNGPVGTVWIALSKPTYGIHGTPEPSKIGKTNSHGCVRLTNWDATELAKMVKPGTTVEFLD</sequence>
<evidence type="ECO:0000313" key="11">
    <source>
        <dbReference type="EMBL" id="TDK38900.1"/>
    </source>
</evidence>
<feature type="signal peptide" evidence="9">
    <location>
        <begin position="1"/>
        <end position="25"/>
    </location>
</feature>
<evidence type="ECO:0000256" key="4">
    <source>
        <dbReference type="ARBA" id="ARBA00022960"/>
    </source>
</evidence>
<dbReference type="EMBL" id="SMTL01000001">
    <property type="protein sequence ID" value="TDK38900.1"/>
    <property type="molecule type" value="Genomic_DNA"/>
</dbReference>
<dbReference type="SUPFAM" id="SSF47090">
    <property type="entry name" value="PGBD-like"/>
    <property type="match status" value="1"/>
</dbReference>
<evidence type="ECO:0000256" key="1">
    <source>
        <dbReference type="ARBA" id="ARBA00004752"/>
    </source>
</evidence>
<keyword evidence="6 7" id="KW-0961">Cell wall biogenesis/degradation</keyword>
<dbReference type="CDD" id="cd16913">
    <property type="entry name" value="YkuD_like"/>
    <property type="match status" value="1"/>
</dbReference>
<evidence type="ECO:0000256" key="6">
    <source>
        <dbReference type="ARBA" id="ARBA00023316"/>
    </source>
</evidence>
<dbReference type="InterPro" id="IPR036365">
    <property type="entry name" value="PGBD-like_sf"/>
</dbReference>
<dbReference type="PANTHER" id="PTHR30582:SF30">
    <property type="entry name" value="BLR4375 PROTEIN"/>
    <property type="match status" value="1"/>
</dbReference>
<dbReference type="InterPro" id="IPR005490">
    <property type="entry name" value="LD_TPept_cat_dom"/>
</dbReference>
<keyword evidence="9" id="KW-0732">Signal</keyword>
<dbReference type="UniPathway" id="UPA00219"/>
<feature type="active site" description="Nucleophile" evidence="7">
    <location>
        <position position="456"/>
    </location>
</feature>
<keyword evidence="12" id="KW-1185">Reference proteome</keyword>
<dbReference type="GO" id="GO:0016740">
    <property type="term" value="F:transferase activity"/>
    <property type="evidence" value="ECO:0007669"/>
    <property type="project" value="UniProtKB-KW"/>
</dbReference>
<dbReference type="GO" id="GO:0005576">
    <property type="term" value="C:extracellular region"/>
    <property type="evidence" value="ECO:0007669"/>
    <property type="project" value="TreeGrafter"/>
</dbReference>
<feature type="region of interest" description="Disordered" evidence="8">
    <location>
        <begin position="79"/>
        <end position="167"/>
    </location>
</feature>
<dbReference type="InterPro" id="IPR038063">
    <property type="entry name" value="Transpep_catalytic_dom"/>
</dbReference>
<dbReference type="GO" id="GO:0018104">
    <property type="term" value="P:peptidoglycan-protein cross-linking"/>
    <property type="evidence" value="ECO:0007669"/>
    <property type="project" value="TreeGrafter"/>
</dbReference>
<dbReference type="SUPFAM" id="SSF141523">
    <property type="entry name" value="L,D-transpeptidase catalytic domain-like"/>
    <property type="match status" value="1"/>
</dbReference>
<dbReference type="GO" id="GO:0071972">
    <property type="term" value="F:peptidoglycan L,D-transpeptidase activity"/>
    <property type="evidence" value="ECO:0007669"/>
    <property type="project" value="TreeGrafter"/>
</dbReference>
<evidence type="ECO:0000259" key="10">
    <source>
        <dbReference type="PROSITE" id="PS52029"/>
    </source>
</evidence>
<comment type="caution">
    <text evidence="11">The sequence shown here is derived from an EMBL/GenBank/DDBJ whole genome shotgun (WGS) entry which is preliminary data.</text>
</comment>
<dbReference type="AlphaFoldDB" id="A0A4V6PLZ5"/>
<evidence type="ECO:0000256" key="8">
    <source>
        <dbReference type="SAM" id="MobiDB-lite"/>
    </source>
</evidence>
<dbReference type="Proteomes" id="UP000295238">
    <property type="component" value="Unassembled WGS sequence"/>
</dbReference>
<evidence type="ECO:0000256" key="5">
    <source>
        <dbReference type="ARBA" id="ARBA00022984"/>
    </source>
</evidence>
<keyword evidence="3" id="KW-0808">Transferase</keyword>
<comment type="similarity">
    <text evidence="2">Belongs to the YkuD family.</text>
</comment>
<comment type="pathway">
    <text evidence="1 7">Cell wall biogenesis; peptidoglycan biosynthesis.</text>
</comment>
<dbReference type="Gene3D" id="2.40.440.10">
    <property type="entry name" value="L,D-transpeptidase catalytic domain-like"/>
    <property type="match status" value="1"/>
</dbReference>
<dbReference type="GO" id="GO:0008360">
    <property type="term" value="P:regulation of cell shape"/>
    <property type="evidence" value="ECO:0007669"/>
    <property type="project" value="UniProtKB-UniRule"/>
</dbReference>
<feature type="compositionally biased region" description="Basic and acidic residues" evidence="8">
    <location>
        <begin position="79"/>
        <end position="91"/>
    </location>
</feature>
<gene>
    <name evidence="11" type="ORF">E2F50_01795</name>
</gene>